<sequence>MSTYHPRTRLQIFFDDGDAPELLFHLDSETLVELAAHFGVTAPRAAKLAVRCLHAVLVEAGHYDSPALAAHLQRTNGPDPEMAATIARDSLDTAYDRPAITLRFADGADGDSLFRLHSRILFDLARQLRVSQPMAVNAAIDALHRALVRDITYLSPGLQEHICTEAERVAAGPTRTIDSLYTRLGLEDRQPWEV</sequence>
<organism evidence="1 2">
    <name type="scientific">Methylohalomonas lacus</name>
    <dbReference type="NCBI Taxonomy" id="398773"/>
    <lineage>
        <taxon>Bacteria</taxon>
        <taxon>Pseudomonadati</taxon>
        <taxon>Pseudomonadota</taxon>
        <taxon>Gammaproteobacteria</taxon>
        <taxon>Methylohalomonadales</taxon>
        <taxon>Methylohalomonadaceae</taxon>
        <taxon>Methylohalomonas</taxon>
    </lineage>
</organism>
<evidence type="ECO:0000313" key="2">
    <source>
        <dbReference type="Proteomes" id="UP001204445"/>
    </source>
</evidence>
<keyword evidence="2" id="KW-1185">Reference proteome</keyword>
<protein>
    <submittedName>
        <fullName evidence="1">Uncharacterized protein</fullName>
    </submittedName>
</protein>
<dbReference type="EMBL" id="JANUCT010000005">
    <property type="protein sequence ID" value="MCS3902936.1"/>
    <property type="molecule type" value="Genomic_DNA"/>
</dbReference>
<evidence type="ECO:0000313" key="1">
    <source>
        <dbReference type="EMBL" id="MCS3902936.1"/>
    </source>
</evidence>
<gene>
    <name evidence="1" type="ORF">J2T55_000944</name>
</gene>
<proteinExistence type="predicted"/>
<dbReference type="Proteomes" id="UP001204445">
    <property type="component" value="Unassembled WGS sequence"/>
</dbReference>
<reference evidence="1" key="1">
    <citation type="submission" date="2022-08" db="EMBL/GenBank/DDBJ databases">
        <title>Genomic Encyclopedia of Type Strains, Phase III (KMG-III): the genomes of soil and plant-associated and newly described type strains.</title>
        <authorList>
            <person name="Whitman W."/>
        </authorList>
    </citation>
    <scope>NUCLEOTIDE SEQUENCE</scope>
    <source>
        <strain evidence="1">HMT 1</strain>
    </source>
</reference>
<comment type="caution">
    <text evidence="1">The sequence shown here is derived from an EMBL/GenBank/DDBJ whole genome shotgun (WGS) entry which is preliminary data.</text>
</comment>
<dbReference type="RefSeq" id="WP_259054542.1">
    <property type="nucleotide sequence ID" value="NZ_JANUCT010000005.1"/>
</dbReference>
<name>A0AAE3L1B4_9GAMM</name>
<dbReference type="AlphaFoldDB" id="A0AAE3L1B4"/>
<accession>A0AAE3L1B4</accession>